<dbReference type="Gene3D" id="3.20.20.100">
    <property type="entry name" value="NADP-dependent oxidoreductase domain"/>
    <property type="match status" value="1"/>
</dbReference>
<dbReference type="NCBIfam" id="NF007695">
    <property type="entry name" value="PRK10376.1"/>
    <property type="match status" value="1"/>
</dbReference>
<dbReference type="GO" id="GO:0016491">
    <property type="term" value="F:oxidoreductase activity"/>
    <property type="evidence" value="ECO:0007669"/>
    <property type="project" value="UniProtKB-KW"/>
</dbReference>
<dbReference type="CDD" id="cd19088">
    <property type="entry name" value="AKR_AKR13B1"/>
    <property type="match status" value="1"/>
</dbReference>
<evidence type="ECO:0000256" key="1">
    <source>
        <dbReference type="ARBA" id="ARBA00023002"/>
    </source>
</evidence>
<evidence type="ECO:0000259" key="2">
    <source>
        <dbReference type="Pfam" id="PF00248"/>
    </source>
</evidence>
<dbReference type="InterPro" id="IPR050791">
    <property type="entry name" value="Aldo-Keto_reductase"/>
</dbReference>
<dbReference type="EMBL" id="FNFO01000002">
    <property type="protein sequence ID" value="SDK19229.1"/>
    <property type="molecule type" value="Genomic_DNA"/>
</dbReference>
<evidence type="ECO:0000313" key="4">
    <source>
        <dbReference type="Proteomes" id="UP000198510"/>
    </source>
</evidence>
<dbReference type="GO" id="GO:0005737">
    <property type="term" value="C:cytoplasm"/>
    <property type="evidence" value="ECO:0007669"/>
    <property type="project" value="TreeGrafter"/>
</dbReference>
<dbReference type="PANTHER" id="PTHR43625:SF40">
    <property type="entry name" value="ALDO-KETO REDUCTASE YAKC [NADP(+)]"/>
    <property type="match status" value="1"/>
</dbReference>
<dbReference type="Pfam" id="PF00248">
    <property type="entry name" value="Aldo_ket_red"/>
    <property type="match status" value="1"/>
</dbReference>
<keyword evidence="1" id="KW-0560">Oxidoreductase</keyword>
<dbReference type="PANTHER" id="PTHR43625">
    <property type="entry name" value="AFLATOXIN B1 ALDEHYDE REDUCTASE"/>
    <property type="match status" value="1"/>
</dbReference>
<dbReference type="AlphaFoldDB" id="A0A1G8ZVR3"/>
<dbReference type="PRINTS" id="PR00069">
    <property type="entry name" value="ALDKETRDTASE"/>
</dbReference>
<name>A0A1G8ZVR3_9BACT</name>
<dbReference type="OrthoDB" id="9773828at2"/>
<dbReference type="SUPFAM" id="SSF51430">
    <property type="entry name" value="NAD(P)-linked oxidoreductase"/>
    <property type="match status" value="1"/>
</dbReference>
<dbReference type="RefSeq" id="WP_089679443.1">
    <property type="nucleotide sequence ID" value="NZ_FNFO01000002.1"/>
</dbReference>
<sequence length="283" mass="31875">MNRATTFQTDFSFPDGLTIRRLGFGAMRLTGKGIWGEPRDREQCKRVLQMALDLGVNFIDTADSYGPNVSEEIIAETLHPYPDGLVIATKGGLERGGPDQWSPNGKPEHLRKALEGSLKRLRVERIDLYQFHMPDPNVPYEDSIGTLVDLQKEGKIRHLGVSNVSVAQLKQARELTTIVTVQNRYNLADRSSEAVMEYCTKEGIGFIPWYPLNTGKLTEDDQLSQIAQKHNAEPSQIALAWLLHRSPIMLPIPGTSSEEHLHENMKATDIELSDEEMKELERL</sequence>
<evidence type="ECO:0000313" key="3">
    <source>
        <dbReference type="EMBL" id="SDK19229.1"/>
    </source>
</evidence>
<dbReference type="STRING" id="1075417.SAMN05421823_102105"/>
<proteinExistence type="predicted"/>
<dbReference type="InterPro" id="IPR023210">
    <property type="entry name" value="NADP_OxRdtase_dom"/>
</dbReference>
<dbReference type="Proteomes" id="UP000198510">
    <property type="component" value="Unassembled WGS sequence"/>
</dbReference>
<organism evidence="3 4">
    <name type="scientific">Catalinimonas alkaloidigena</name>
    <dbReference type="NCBI Taxonomy" id="1075417"/>
    <lineage>
        <taxon>Bacteria</taxon>
        <taxon>Pseudomonadati</taxon>
        <taxon>Bacteroidota</taxon>
        <taxon>Cytophagia</taxon>
        <taxon>Cytophagales</taxon>
        <taxon>Catalimonadaceae</taxon>
        <taxon>Catalinimonas</taxon>
    </lineage>
</organism>
<protein>
    <submittedName>
        <fullName evidence="3">Predicted oxidoreductase</fullName>
    </submittedName>
</protein>
<gene>
    <name evidence="3" type="ORF">SAMN05421823_102105</name>
</gene>
<keyword evidence="4" id="KW-1185">Reference proteome</keyword>
<feature type="domain" description="NADP-dependent oxidoreductase" evidence="2">
    <location>
        <begin position="21"/>
        <end position="282"/>
    </location>
</feature>
<accession>A0A1G8ZVR3</accession>
<reference evidence="3 4" key="1">
    <citation type="submission" date="2016-10" db="EMBL/GenBank/DDBJ databases">
        <authorList>
            <person name="de Groot N.N."/>
        </authorList>
    </citation>
    <scope>NUCLEOTIDE SEQUENCE [LARGE SCALE GENOMIC DNA]</scope>
    <source>
        <strain evidence="3 4">DSM 25186</strain>
    </source>
</reference>
<dbReference type="InterPro" id="IPR036812">
    <property type="entry name" value="NAD(P)_OxRdtase_dom_sf"/>
</dbReference>
<dbReference type="InterPro" id="IPR020471">
    <property type="entry name" value="AKR"/>
</dbReference>